<evidence type="ECO:0000313" key="12">
    <source>
        <dbReference type="Proteomes" id="UP001285354"/>
    </source>
</evidence>
<evidence type="ECO:0000313" key="11">
    <source>
        <dbReference type="EMBL" id="KAK2623643.1"/>
    </source>
</evidence>
<dbReference type="PANTHER" id="PTHR46206:SF1">
    <property type="entry name" value="P450, PUTATIVE (EUROFUNG)-RELATED"/>
    <property type="match status" value="1"/>
</dbReference>
<dbReference type="InterPro" id="IPR002403">
    <property type="entry name" value="Cyt_P450_E_grp-IV"/>
</dbReference>
<comment type="caution">
    <text evidence="11">The sequence shown here is derived from an EMBL/GenBank/DDBJ whole genome shotgun (WGS) entry which is preliminary data.</text>
</comment>
<dbReference type="GO" id="GO:0020037">
    <property type="term" value="F:heme binding"/>
    <property type="evidence" value="ECO:0007669"/>
    <property type="project" value="InterPro"/>
</dbReference>
<evidence type="ECO:0000256" key="3">
    <source>
        <dbReference type="ARBA" id="ARBA00022617"/>
    </source>
</evidence>
<dbReference type="Proteomes" id="UP001285354">
    <property type="component" value="Unassembled WGS sequence"/>
</dbReference>
<gene>
    <name evidence="11" type="ORF">QTJ16_006824</name>
</gene>
<dbReference type="EMBL" id="JAUBYV010000012">
    <property type="protein sequence ID" value="KAK2623643.1"/>
    <property type="molecule type" value="Genomic_DNA"/>
</dbReference>
<evidence type="ECO:0000256" key="5">
    <source>
        <dbReference type="ARBA" id="ARBA00023002"/>
    </source>
</evidence>
<evidence type="ECO:0000256" key="10">
    <source>
        <dbReference type="SAM" id="Phobius"/>
    </source>
</evidence>
<dbReference type="Gene3D" id="1.10.630.10">
    <property type="entry name" value="Cytochrome P450"/>
    <property type="match status" value="1"/>
</dbReference>
<dbReference type="GO" id="GO:0004497">
    <property type="term" value="F:monooxygenase activity"/>
    <property type="evidence" value="ECO:0007669"/>
    <property type="project" value="UniProtKB-KW"/>
</dbReference>
<dbReference type="PANTHER" id="PTHR46206">
    <property type="entry name" value="CYTOCHROME P450"/>
    <property type="match status" value="1"/>
</dbReference>
<evidence type="ECO:0000256" key="2">
    <source>
        <dbReference type="ARBA" id="ARBA00010617"/>
    </source>
</evidence>
<keyword evidence="10" id="KW-1133">Transmembrane helix</keyword>
<keyword evidence="4 8" id="KW-0479">Metal-binding</keyword>
<evidence type="ECO:0000256" key="1">
    <source>
        <dbReference type="ARBA" id="ARBA00001971"/>
    </source>
</evidence>
<dbReference type="PRINTS" id="PR00465">
    <property type="entry name" value="EP450IV"/>
</dbReference>
<dbReference type="Pfam" id="PF00067">
    <property type="entry name" value="p450"/>
    <property type="match status" value="1"/>
</dbReference>
<feature type="binding site" description="axial binding residue" evidence="8">
    <location>
        <position position="631"/>
    </location>
    <ligand>
        <name>heme</name>
        <dbReference type="ChEBI" id="CHEBI:30413"/>
    </ligand>
    <ligandPart>
        <name>Fe</name>
        <dbReference type="ChEBI" id="CHEBI:18248"/>
    </ligandPart>
</feature>
<accession>A0AAD9WAW3</accession>
<proteinExistence type="inferred from homology"/>
<keyword evidence="3 8" id="KW-0349">Heme</keyword>
<feature type="transmembrane region" description="Helical" evidence="10">
    <location>
        <begin position="149"/>
        <end position="171"/>
    </location>
</feature>
<keyword evidence="7 9" id="KW-0503">Monooxygenase</keyword>
<protein>
    <recommendedName>
        <fullName evidence="13">Cytochrome P450</fullName>
    </recommendedName>
</protein>
<dbReference type="AlphaFoldDB" id="A0AAD9WAW3"/>
<dbReference type="GO" id="GO:0005506">
    <property type="term" value="F:iron ion binding"/>
    <property type="evidence" value="ECO:0007669"/>
    <property type="project" value="InterPro"/>
</dbReference>
<keyword evidence="5 9" id="KW-0560">Oxidoreductase</keyword>
<dbReference type="SUPFAM" id="SSF48264">
    <property type="entry name" value="Cytochrome P450"/>
    <property type="match status" value="1"/>
</dbReference>
<dbReference type="GO" id="GO:0016705">
    <property type="term" value="F:oxidoreductase activity, acting on paired donors, with incorporation or reduction of molecular oxygen"/>
    <property type="evidence" value="ECO:0007669"/>
    <property type="project" value="InterPro"/>
</dbReference>
<keyword evidence="10" id="KW-0472">Membrane</keyword>
<evidence type="ECO:0000256" key="8">
    <source>
        <dbReference type="PIRSR" id="PIRSR602403-1"/>
    </source>
</evidence>
<sequence>MELHPLTSFRITHSIPNSFDFIWQIEPFPFTTYGQVIFAFLPSQPVYGDVLSIHPPNQNIDTERPRNLFLGREIFIHYLWPSHTRSPTFSPSPNPRNNSNSLLLPPFHEPTYCFYIFSNIQRSFYKQIHSVLCTQYHSNVGAGFEKTMYALQATIVLLLLAFLIVSTHHVYLRLFSRHSLPESLPWVGVDGSFFSRARANVRTFLHTRDLVQEGYYKVRAICSDIGSPANLTQYSKNNLPFVLPNATTGPEVILPMSHMKWLHEQPDNVLSQNEVNRQFLQADYTMLHPKIIHDTVHEDVIKKELTRYLGNFTEDVQEEIDYAFRKAWGVNTKDWVEVSPYTTMLEIIARVSNRILVGLPLCRDEQYIGHSSKFARLVVVQATFLSQVPDLFKFIVAPIVNGLDTLRYRKCAKYIIPIINQRNSASPKFEKENDYIQWCIDHSFRNNDPSLRNPDLISKRLTVLQFAGIQSSAITLTNLILDLGASPLISKYLSIMREEVRSELGAENGVWSKAALARMVTLDSAARESLRLWAFVSRGVMKQVVKKDGINLPTGEHLPFGTNVGIHNYPVHHDEGYYKDPYSFDPLRFCSPIESASQDVKKSAQSVHYKGTPLVTTTSKFMAFSHGKHSCPGRFFASQQLKLVLAYIATNYDIQQINLRPDNNWLVGSQGPPLNVQVRIRRREETV</sequence>
<organism evidence="11 12">
    <name type="scientific">Diplocarpon rosae</name>
    <dbReference type="NCBI Taxonomy" id="946125"/>
    <lineage>
        <taxon>Eukaryota</taxon>
        <taxon>Fungi</taxon>
        <taxon>Dikarya</taxon>
        <taxon>Ascomycota</taxon>
        <taxon>Pezizomycotina</taxon>
        <taxon>Leotiomycetes</taxon>
        <taxon>Helotiales</taxon>
        <taxon>Drepanopezizaceae</taxon>
        <taxon>Diplocarpon</taxon>
    </lineage>
</organism>
<dbReference type="InterPro" id="IPR001128">
    <property type="entry name" value="Cyt_P450"/>
</dbReference>
<comment type="similarity">
    <text evidence="2 9">Belongs to the cytochrome P450 family.</text>
</comment>
<evidence type="ECO:0000256" key="7">
    <source>
        <dbReference type="ARBA" id="ARBA00023033"/>
    </source>
</evidence>
<evidence type="ECO:0008006" key="13">
    <source>
        <dbReference type="Google" id="ProtNLM"/>
    </source>
</evidence>
<comment type="cofactor">
    <cofactor evidence="1 8">
        <name>heme</name>
        <dbReference type="ChEBI" id="CHEBI:30413"/>
    </cofactor>
</comment>
<dbReference type="InterPro" id="IPR036396">
    <property type="entry name" value="Cyt_P450_sf"/>
</dbReference>
<evidence type="ECO:0000256" key="4">
    <source>
        <dbReference type="ARBA" id="ARBA00022723"/>
    </source>
</evidence>
<dbReference type="InterPro" id="IPR017972">
    <property type="entry name" value="Cyt_P450_CS"/>
</dbReference>
<keyword evidence="6 8" id="KW-0408">Iron</keyword>
<evidence type="ECO:0000256" key="6">
    <source>
        <dbReference type="ARBA" id="ARBA00023004"/>
    </source>
</evidence>
<dbReference type="CDD" id="cd11041">
    <property type="entry name" value="CYP503A1-like"/>
    <property type="match status" value="1"/>
</dbReference>
<evidence type="ECO:0000256" key="9">
    <source>
        <dbReference type="RuleBase" id="RU000461"/>
    </source>
</evidence>
<name>A0AAD9WAW3_9HELO</name>
<reference evidence="11" key="1">
    <citation type="submission" date="2023-06" db="EMBL/GenBank/DDBJ databases">
        <title>Draft genome of Marssonina rosae.</title>
        <authorList>
            <person name="Cheng Q."/>
        </authorList>
    </citation>
    <scope>NUCLEOTIDE SEQUENCE</scope>
    <source>
        <strain evidence="11">R4</strain>
    </source>
</reference>
<keyword evidence="12" id="KW-1185">Reference proteome</keyword>
<dbReference type="PROSITE" id="PS00086">
    <property type="entry name" value="CYTOCHROME_P450"/>
    <property type="match status" value="1"/>
</dbReference>
<keyword evidence="10" id="KW-0812">Transmembrane</keyword>